<accession>A0A2P7BNN0</accession>
<keyword evidence="1" id="KW-0812">Transmembrane</keyword>
<dbReference type="Proteomes" id="UP000241444">
    <property type="component" value="Unassembled WGS sequence"/>
</dbReference>
<dbReference type="RefSeq" id="WP_133624563.1">
    <property type="nucleotide sequence ID" value="NZ_PGGO01000011.1"/>
</dbReference>
<reference evidence="3" key="1">
    <citation type="submission" date="2017-11" db="EMBL/GenBank/DDBJ databases">
        <authorList>
            <person name="Kuznetsova I."/>
            <person name="Sazanova A."/>
            <person name="Chirak E."/>
            <person name="Safronova V."/>
            <person name="Willems A."/>
        </authorList>
    </citation>
    <scope>NUCLEOTIDE SEQUENCE [LARGE SCALE GENOMIC DNA]</scope>
    <source>
        <strain evidence="3">STM 196</strain>
    </source>
</reference>
<proteinExistence type="predicted"/>
<sequence>MDDYRPASWLEVGSRDQEITDFRPSIFKYVMMPLFTSGMMVLTVRTAFQYSPPPRNSVFNYYMSWPMLPLFAGLILLCLYQIAMYRRPVISLSPEGLLDGRIGTDIIPWPAIERIDARVTGRYKFINIVVRKEWKERLGPALLAYIRRGSKAPESRAVCIFPGLLDESPRDVASAIERYHRRFGKA</sequence>
<evidence type="ECO:0000256" key="1">
    <source>
        <dbReference type="SAM" id="Phobius"/>
    </source>
</evidence>
<keyword evidence="1" id="KW-0472">Membrane</keyword>
<feature type="transmembrane region" description="Helical" evidence="1">
    <location>
        <begin position="62"/>
        <end position="83"/>
    </location>
</feature>
<evidence type="ECO:0000313" key="2">
    <source>
        <dbReference type="EMBL" id="PSH68071.1"/>
    </source>
</evidence>
<protein>
    <recommendedName>
        <fullName evidence="4">PH domain-containing protein</fullName>
    </recommendedName>
</protein>
<dbReference type="AlphaFoldDB" id="A0A2P7BNN0"/>
<gene>
    <name evidence="2" type="ORF">CU102_16055</name>
</gene>
<dbReference type="EMBL" id="PGGO01000011">
    <property type="protein sequence ID" value="PSH68071.1"/>
    <property type="molecule type" value="Genomic_DNA"/>
</dbReference>
<dbReference type="OrthoDB" id="7992585at2"/>
<name>A0A2P7BNN0_9HYPH</name>
<evidence type="ECO:0008006" key="4">
    <source>
        <dbReference type="Google" id="ProtNLM"/>
    </source>
</evidence>
<organism evidence="2 3">
    <name type="scientific">Phyllobacterium brassicacearum</name>
    <dbReference type="NCBI Taxonomy" id="314235"/>
    <lineage>
        <taxon>Bacteria</taxon>
        <taxon>Pseudomonadati</taxon>
        <taxon>Pseudomonadota</taxon>
        <taxon>Alphaproteobacteria</taxon>
        <taxon>Hyphomicrobiales</taxon>
        <taxon>Phyllobacteriaceae</taxon>
        <taxon>Phyllobacterium</taxon>
    </lineage>
</organism>
<evidence type="ECO:0000313" key="3">
    <source>
        <dbReference type="Proteomes" id="UP000241444"/>
    </source>
</evidence>
<feature type="transmembrane region" description="Helical" evidence="1">
    <location>
        <begin position="29"/>
        <end position="50"/>
    </location>
</feature>
<keyword evidence="3" id="KW-1185">Reference proteome</keyword>
<keyword evidence="1" id="KW-1133">Transmembrane helix</keyword>
<comment type="caution">
    <text evidence="2">The sequence shown here is derived from an EMBL/GenBank/DDBJ whole genome shotgun (WGS) entry which is preliminary data.</text>
</comment>